<name>A0A1G2MH98_9BACT</name>
<evidence type="ECO:0000256" key="6">
    <source>
        <dbReference type="ARBA" id="ARBA00022741"/>
    </source>
</evidence>
<keyword evidence="8" id="KW-0694">RNA-binding</keyword>
<evidence type="ECO:0000256" key="2">
    <source>
        <dbReference type="ARBA" id="ARBA00022679"/>
    </source>
</evidence>
<dbReference type="Pfam" id="PF01966">
    <property type="entry name" value="HD"/>
    <property type="match status" value="1"/>
</dbReference>
<dbReference type="GO" id="GO:0046872">
    <property type="term" value="F:metal ion binding"/>
    <property type="evidence" value="ECO:0007669"/>
    <property type="project" value="UniProtKB-KW"/>
</dbReference>
<dbReference type="STRING" id="1802306.A3C72_00145"/>
<sequence>MEFSIPTEVVAVAKTLEGKSFEAYLVGGCVRDLILNRKPKDWDITTNANPDNIIQSFKETFYENEYGTVGVVNEGVEDQSLKVIEVTPYRLEEKYSDSRRPDSVTFSGELKDDLKRRDFTINAIALKIIGEGSKKGLYRATITDLFGGIKDLHNGVVKAVGDANERFSEDALRMMRAVRISAELGFAIEEKTEQAVIDNSAFLQKIAVERIRDELIRIIMSDNPMAGINLCRKLGLLKYILPELEVAIGVEQNQAHSYDVWEHILRSVQHGAKNGWSLDVRLATLFHDIGKPGTREWSKEKNDWSFHGHDLLGAKIAAKAMARLRFSTKEIDKTTKLVRWHMFFSDTEQITLSAVRRIVTRVGPENIWDLMKVRMCDRIGTGRPKESPYRLRKYQSMIEEVLRDPISVAMLKINGSKIMEVTKLEPGPKIGYILNALLEGVLEDPKKNTNEYLESSAVKMALLSDIELKKLGESAVNKREAEENKEIEEIRKKYWVK</sequence>
<comment type="cofactor">
    <cofactor evidence="1">
        <name>Mg(2+)</name>
        <dbReference type="ChEBI" id="CHEBI:18420"/>
    </cofactor>
</comment>
<keyword evidence="3" id="KW-0819">tRNA processing</keyword>
<feature type="domain" description="HD/PDEase" evidence="9">
    <location>
        <begin position="256"/>
        <end position="370"/>
    </location>
</feature>
<dbReference type="SMART" id="SM00471">
    <property type="entry name" value="HDc"/>
    <property type="match status" value="1"/>
</dbReference>
<evidence type="ECO:0000313" key="11">
    <source>
        <dbReference type="Proteomes" id="UP000177130"/>
    </source>
</evidence>
<dbReference type="Pfam" id="PF01743">
    <property type="entry name" value="PolyA_pol"/>
    <property type="match status" value="1"/>
</dbReference>
<keyword evidence="5" id="KW-0479">Metal-binding</keyword>
<organism evidence="10 11">
    <name type="scientific">Candidatus Taylorbacteria bacterium RIFCSPHIGHO2_02_FULL_43_32b</name>
    <dbReference type="NCBI Taxonomy" id="1802306"/>
    <lineage>
        <taxon>Bacteria</taxon>
        <taxon>Candidatus Tayloriibacteriota</taxon>
    </lineage>
</organism>
<dbReference type="NCBIfam" id="TIGR00277">
    <property type="entry name" value="HDIG"/>
    <property type="match status" value="1"/>
</dbReference>
<keyword evidence="6" id="KW-0547">Nucleotide-binding</keyword>
<dbReference type="InterPro" id="IPR032828">
    <property type="entry name" value="PolyA_RNA-bd"/>
</dbReference>
<dbReference type="InterPro" id="IPR006674">
    <property type="entry name" value="HD_domain"/>
</dbReference>
<dbReference type="InterPro" id="IPR002646">
    <property type="entry name" value="PolA_pol_head_dom"/>
</dbReference>
<dbReference type="SUPFAM" id="SSF81891">
    <property type="entry name" value="Poly A polymerase C-terminal region-like"/>
    <property type="match status" value="1"/>
</dbReference>
<dbReference type="SUPFAM" id="SSF81301">
    <property type="entry name" value="Nucleotidyltransferase"/>
    <property type="match status" value="1"/>
</dbReference>
<dbReference type="Proteomes" id="UP000177130">
    <property type="component" value="Unassembled WGS sequence"/>
</dbReference>
<gene>
    <name evidence="10" type="ORF">A3C72_00145</name>
</gene>
<evidence type="ECO:0000259" key="9">
    <source>
        <dbReference type="SMART" id="SM00471"/>
    </source>
</evidence>
<keyword evidence="7" id="KW-0460">Magnesium</keyword>
<evidence type="ECO:0000256" key="5">
    <source>
        <dbReference type="ARBA" id="ARBA00022723"/>
    </source>
</evidence>
<dbReference type="PANTHER" id="PTHR46173:SF1">
    <property type="entry name" value="CCA TRNA NUCLEOTIDYLTRANSFERASE 1, MITOCHONDRIAL"/>
    <property type="match status" value="1"/>
</dbReference>
<dbReference type="InterPro" id="IPR006675">
    <property type="entry name" value="HDIG_dom"/>
</dbReference>
<dbReference type="Pfam" id="PF12627">
    <property type="entry name" value="PolyA_pol_RNAbd"/>
    <property type="match status" value="1"/>
</dbReference>
<dbReference type="Gene3D" id="3.30.460.10">
    <property type="entry name" value="Beta Polymerase, domain 2"/>
    <property type="match status" value="1"/>
</dbReference>
<evidence type="ECO:0000256" key="3">
    <source>
        <dbReference type="ARBA" id="ARBA00022694"/>
    </source>
</evidence>
<dbReference type="Gene3D" id="1.10.246.80">
    <property type="match status" value="1"/>
</dbReference>
<evidence type="ECO:0000256" key="4">
    <source>
        <dbReference type="ARBA" id="ARBA00022695"/>
    </source>
</evidence>
<proteinExistence type="inferred from homology"/>
<evidence type="ECO:0000256" key="8">
    <source>
        <dbReference type="RuleBase" id="RU003953"/>
    </source>
</evidence>
<dbReference type="AlphaFoldDB" id="A0A1G2MH98"/>
<dbReference type="CDD" id="cd00077">
    <property type="entry name" value="HDc"/>
    <property type="match status" value="1"/>
</dbReference>
<evidence type="ECO:0000256" key="7">
    <source>
        <dbReference type="ARBA" id="ARBA00022842"/>
    </source>
</evidence>
<comment type="caution">
    <text evidence="10">The sequence shown here is derived from an EMBL/GenBank/DDBJ whole genome shotgun (WGS) entry which is preliminary data.</text>
</comment>
<reference evidence="10 11" key="1">
    <citation type="journal article" date="2016" name="Nat. Commun.">
        <title>Thousands of microbial genomes shed light on interconnected biogeochemical processes in an aquifer system.</title>
        <authorList>
            <person name="Anantharaman K."/>
            <person name="Brown C.T."/>
            <person name="Hug L.A."/>
            <person name="Sharon I."/>
            <person name="Castelle C.J."/>
            <person name="Probst A.J."/>
            <person name="Thomas B.C."/>
            <person name="Singh A."/>
            <person name="Wilkins M.J."/>
            <person name="Karaoz U."/>
            <person name="Brodie E.L."/>
            <person name="Williams K.H."/>
            <person name="Hubbard S.S."/>
            <person name="Banfield J.F."/>
        </authorList>
    </citation>
    <scope>NUCLEOTIDE SEQUENCE [LARGE SCALE GENOMIC DNA]</scope>
</reference>
<dbReference type="EMBL" id="MHRK01000041">
    <property type="protein sequence ID" value="OHA23213.1"/>
    <property type="molecule type" value="Genomic_DNA"/>
</dbReference>
<dbReference type="InterPro" id="IPR003607">
    <property type="entry name" value="HD/PDEase_dom"/>
</dbReference>
<dbReference type="InterPro" id="IPR043519">
    <property type="entry name" value="NT_sf"/>
</dbReference>
<dbReference type="InterPro" id="IPR050264">
    <property type="entry name" value="Bact_CCA-adding_enz_type3_sf"/>
</dbReference>
<comment type="similarity">
    <text evidence="8">Belongs to the tRNA nucleotidyltransferase/poly(A) polymerase family.</text>
</comment>
<accession>A0A1G2MH98</accession>
<dbReference type="GO" id="GO:0008033">
    <property type="term" value="P:tRNA processing"/>
    <property type="evidence" value="ECO:0007669"/>
    <property type="project" value="UniProtKB-KW"/>
</dbReference>
<dbReference type="Gene3D" id="1.10.3090.10">
    <property type="entry name" value="cca-adding enzyme, domain 2"/>
    <property type="match status" value="1"/>
</dbReference>
<evidence type="ECO:0000256" key="1">
    <source>
        <dbReference type="ARBA" id="ARBA00001946"/>
    </source>
</evidence>
<dbReference type="PANTHER" id="PTHR46173">
    <property type="entry name" value="CCA TRNA NUCLEOTIDYLTRANSFERASE 1, MITOCHONDRIAL"/>
    <property type="match status" value="1"/>
</dbReference>
<keyword evidence="4" id="KW-0548">Nucleotidyltransferase</keyword>
<dbReference type="GO" id="GO:0000049">
    <property type="term" value="F:tRNA binding"/>
    <property type="evidence" value="ECO:0007669"/>
    <property type="project" value="TreeGrafter"/>
</dbReference>
<dbReference type="CDD" id="cd05398">
    <property type="entry name" value="NT_ClassII-CCAase"/>
    <property type="match status" value="1"/>
</dbReference>
<protein>
    <recommendedName>
        <fullName evidence="9">HD/PDEase domain-containing protein</fullName>
    </recommendedName>
</protein>
<dbReference type="GO" id="GO:0000166">
    <property type="term" value="F:nucleotide binding"/>
    <property type="evidence" value="ECO:0007669"/>
    <property type="project" value="UniProtKB-KW"/>
</dbReference>
<evidence type="ECO:0000313" key="10">
    <source>
        <dbReference type="EMBL" id="OHA23213.1"/>
    </source>
</evidence>
<keyword evidence="2 8" id="KW-0808">Transferase</keyword>
<dbReference type="GO" id="GO:0016779">
    <property type="term" value="F:nucleotidyltransferase activity"/>
    <property type="evidence" value="ECO:0007669"/>
    <property type="project" value="UniProtKB-KW"/>
</dbReference>